<keyword evidence="3" id="KW-0132">Cell division</keyword>
<evidence type="ECO:0000313" key="10">
    <source>
        <dbReference type="Proteomes" id="UP001140453"/>
    </source>
</evidence>
<dbReference type="GO" id="GO:0051301">
    <property type="term" value="P:cell division"/>
    <property type="evidence" value="ECO:0007669"/>
    <property type="project" value="UniProtKB-KW"/>
</dbReference>
<feature type="compositionally biased region" description="Low complexity" evidence="8">
    <location>
        <begin position="103"/>
        <end position="112"/>
    </location>
</feature>
<evidence type="ECO:0000256" key="7">
    <source>
        <dbReference type="ARBA" id="ARBA00023306"/>
    </source>
</evidence>
<dbReference type="EMBL" id="JAPEVB010000004">
    <property type="protein sequence ID" value="KAJ4388713.1"/>
    <property type="molecule type" value="Genomic_DNA"/>
</dbReference>
<dbReference type="PANTHER" id="PTHR21394">
    <property type="entry name" value="MAU2 CHROMATID COHESION FACTOR HOMOLOG"/>
    <property type="match status" value="1"/>
</dbReference>
<evidence type="ECO:0000256" key="6">
    <source>
        <dbReference type="ARBA" id="ARBA00023242"/>
    </source>
</evidence>
<protein>
    <recommendedName>
        <fullName evidence="11">Cohesin loading factor</fullName>
    </recommendedName>
</protein>
<evidence type="ECO:0000256" key="3">
    <source>
        <dbReference type="ARBA" id="ARBA00022618"/>
    </source>
</evidence>
<gene>
    <name evidence="9" type="ORF">N0V93_006172</name>
</gene>
<keyword evidence="7" id="KW-0131">Cell cycle</keyword>
<proteinExistence type="inferred from homology"/>
<dbReference type="GO" id="GO:0007064">
    <property type="term" value="P:mitotic sister chromatid cohesion"/>
    <property type="evidence" value="ECO:0007669"/>
    <property type="project" value="InterPro"/>
</dbReference>
<sequence>MNPNQLHQKQSPAPSPQLQHRASTTINPNQIHHSQSPAPSPQLQHHAPTAINPSQMHHSQSPAPSPQLQHHSSQSIDPSKLQHGQSPAQSPRPQARVSTSIDPSQIQQQQPYVPSPQPQHRVPASINPTQLQQKASPAISNTSSGPVSDAIDPSQLHQNQSHISPVQLQRSVSDAIDPSRLHQGQPHGGIDPTQLMLSTNVPARKSLSSATSSKMSPVISHTQSPSQQFDTPAVLTCVANDCFRTAHAAVQDVATSLDQAGMDEYYKLIATGLGCLEAALALNKLPPRSEANVRLRYATILCEETDNLTEAEVALTKGIAVCDKNRLPDLKYCMQFQLVKVLFRRNRKAALVALDKNISEATTYKAVDWVYAFRFLRASFHLQSGNPADTHAMENLRHITSLATHRGDYAIAVLTSLLEGIVHLKSRKDDSIVRVQTCIAQAARYQLDPSVHIPQIEVLTLLLDLACSLQQKTPGVAMQKLKALQSRMDELVQASDWDTLRDELLLPLKRQPNSSTTVTGDTNTIIRPGGEHNFIVMSFVTKVHAFVLAYVLSGLALLYHGSKNEKLMEYWTEALNMLARKSELVRPAAYSLPMAIDQAKWRAEVGCYIHTLIALISATRTQWAKVYDCIRKIEALSPKPEDGRLGLLVLYVTGVYYQGTGDLNRAYQIFSDPRFDIIDPENSVNGSAPSVPPELSLLAALNRIWILQEPSRRDVEESTKLLDKVEPYCANHADIDVRTAFNLAAAAIETNPPRSIQTVKRHISTGLKFAQGANNTQLLGVALNLMRSCLFEGVVGDQAVKSAKAGKAQAQKAGNLLWMSVGEGMLAQTEEMQGQHEEAERLRESGTLHANLAFVKPEGS</sequence>
<evidence type="ECO:0000256" key="8">
    <source>
        <dbReference type="SAM" id="MobiDB-lite"/>
    </source>
</evidence>
<comment type="subcellular location">
    <subcellularLocation>
        <location evidence="1">Nucleus</location>
    </subcellularLocation>
</comment>
<dbReference type="InterPro" id="IPR019440">
    <property type="entry name" value="MAU2"/>
</dbReference>
<evidence type="ECO:0000313" key="9">
    <source>
        <dbReference type="EMBL" id="KAJ4388713.1"/>
    </source>
</evidence>
<comment type="caution">
    <text evidence="9">The sequence shown here is derived from an EMBL/GenBank/DDBJ whole genome shotgun (WGS) entry which is preliminary data.</text>
</comment>
<feature type="compositionally biased region" description="Polar residues" evidence="8">
    <location>
        <begin position="126"/>
        <end position="146"/>
    </location>
</feature>
<evidence type="ECO:0000256" key="5">
    <source>
        <dbReference type="ARBA" id="ARBA00022829"/>
    </source>
</evidence>
<dbReference type="AlphaFoldDB" id="A0A9W9CU92"/>
<name>A0A9W9CU92_9PEZI</name>
<feature type="compositionally biased region" description="Low complexity" evidence="8">
    <location>
        <begin position="53"/>
        <end position="75"/>
    </location>
</feature>
<keyword evidence="6" id="KW-0539">Nucleus</keyword>
<dbReference type="GO" id="GO:0005634">
    <property type="term" value="C:nucleus"/>
    <property type="evidence" value="ECO:0007669"/>
    <property type="project" value="UniProtKB-SubCell"/>
</dbReference>
<feature type="compositionally biased region" description="Polar residues" evidence="8">
    <location>
        <begin position="1"/>
        <end position="43"/>
    </location>
</feature>
<feature type="region of interest" description="Disordered" evidence="8">
    <location>
        <begin position="1"/>
        <end position="168"/>
    </location>
</feature>
<accession>A0A9W9CU92</accession>
<keyword evidence="5" id="KW-0159">Chromosome partition</keyword>
<keyword evidence="4" id="KW-0498">Mitosis</keyword>
<evidence type="ECO:0000256" key="4">
    <source>
        <dbReference type="ARBA" id="ARBA00022776"/>
    </source>
</evidence>
<evidence type="ECO:0000256" key="1">
    <source>
        <dbReference type="ARBA" id="ARBA00004123"/>
    </source>
</evidence>
<feature type="compositionally biased region" description="Polar residues" evidence="8">
    <location>
        <begin position="155"/>
        <end position="168"/>
    </location>
</feature>
<dbReference type="Proteomes" id="UP001140453">
    <property type="component" value="Unassembled WGS sequence"/>
</dbReference>
<dbReference type="GO" id="GO:0007059">
    <property type="term" value="P:chromosome segregation"/>
    <property type="evidence" value="ECO:0007669"/>
    <property type="project" value="UniProtKB-KW"/>
</dbReference>
<evidence type="ECO:0000256" key="2">
    <source>
        <dbReference type="ARBA" id="ARBA00008585"/>
    </source>
</evidence>
<reference evidence="9" key="1">
    <citation type="submission" date="2022-10" db="EMBL/GenBank/DDBJ databases">
        <title>Tapping the CABI collections for fungal endophytes: first genome assemblies for Collariella, Neodidymelliopsis, Ascochyta clinopodiicola, Didymella pomorum, Didymosphaeria variabile, Neocosmospora piperis and Neocucurbitaria cava.</title>
        <authorList>
            <person name="Hill R."/>
        </authorList>
    </citation>
    <scope>NUCLEOTIDE SEQUENCE</scope>
    <source>
        <strain evidence="9">IMI 355082</strain>
    </source>
</reference>
<dbReference type="Pfam" id="PF10345">
    <property type="entry name" value="Cohesin_load"/>
    <property type="match status" value="1"/>
</dbReference>
<dbReference type="OrthoDB" id="5565328at2759"/>
<keyword evidence="10" id="KW-1185">Reference proteome</keyword>
<evidence type="ECO:0008006" key="11">
    <source>
        <dbReference type="Google" id="ProtNLM"/>
    </source>
</evidence>
<feature type="compositionally biased region" description="Polar residues" evidence="8">
    <location>
        <begin position="82"/>
        <end position="102"/>
    </location>
</feature>
<organism evidence="9 10">
    <name type="scientific">Gnomoniopsis smithogilvyi</name>
    <dbReference type="NCBI Taxonomy" id="1191159"/>
    <lineage>
        <taxon>Eukaryota</taxon>
        <taxon>Fungi</taxon>
        <taxon>Dikarya</taxon>
        <taxon>Ascomycota</taxon>
        <taxon>Pezizomycotina</taxon>
        <taxon>Sordariomycetes</taxon>
        <taxon>Sordariomycetidae</taxon>
        <taxon>Diaporthales</taxon>
        <taxon>Gnomoniaceae</taxon>
        <taxon>Gnomoniopsis</taxon>
    </lineage>
</organism>
<comment type="similarity">
    <text evidence="2">Belongs to the SCC4/mau-2 family.</text>
</comment>